<evidence type="ECO:0000313" key="1">
    <source>
        <dbReference type="EMBL" id="STY30699.1"/>
    </source>
</evidence>
<keyword evidence="2" id="KW-1185">Reference proteome</keyword>
<name>A0A378M1T3_9GAMM</name>
<reference evidence="1 2" key="1">
    <citation type="submission" date="2018-06" db="EMBL/GenBank/DDBJ databases">
        <authorList>
            <consortium name="Pathogen Informatics"/>
            <person name="Doyle S."/>
        </authorList>
    </citation>
    <scope>NUCLEOTIDE SEQUENCE [LARGE SCALE GENOMIC DNA]</scope>
    <source>
        <strain evidence="1 2">NCTC11532</strain>
    </source>
</reference>
<dbReference type="EMBL" id="UGPB01000001">
    <property type="protein sequence ID" value="STY30699.1"/>
    <property type="molecule type" value="Genomic_DNA"/>
</dbReference>
<dbReference type="AlphaFoldDB" id="A0A378M1T3"/>
<protein>
    <submittedName>
        <fullName evidence="1">Uncharacterized protein</fullName>
    </submittedName>
</protein>
<gene>
    <name evidence="1" type="ORF">NCTC11532_02521</name>
</gene>
<dbReference type="Proteomes" id="UP000255297">
    <property type="component" value="Unassembled WGS sequence"/>
</dbReference>
<evidence type="ECO:0000313" key="2">
    <source>
        <dbReference type="Proteomes" id="UP000255297"/>
    </source>
</evidence>
<sequence>MSLIKLNINVISYLNAEDGFVLTTILSHPIKQPLLLTFKPYTPYFIHFLVLK</sequence>
<dbReference type="STRING" id="1122170.GCA_000701265_02535"/>
<organism evidence="1 2">
    <name type="scientific">Legionella wadsworthii</name>
    <dbReference type="NCBI Taxonomy" id="28088"/>
    <lineage>
        <taxon>Bacteria</taxon>
        <taxon>Pseudomonadati</taxon>
        <taxon>Pseudomonadota</taxon>
        <taxon>Gammaproteobacteria</taxon>
        <taxon>Legionellales</taxon>
        <taxon>Legionellaceae</taxon>
        <taxon>Legionella</taxon>
    </lineage>
</organism>
<proteinExistence type="predicted"/>
<accession>A0A378M1T3</accession>